<dbReference type="AlphaFoldDB" id="A0AAX3SZY0"/>
<accession>A0AAX3SZY0</accession>
<organism evidence="1 2">
    <name type="scientific">Spiroplasma citri</name>
    <dbReference type="NCBI Taxonomy" id="2133"/>
    <lineage>
        <taxon>Bacteria</taxon>
        <taxon>Bacillati</taxon>
        <taxon>Mycoplasmatota</taxon>
        <taxon>Mollicutes</taxon>
        <taxon>Entomoplasmatales</taxon>
        <taxon>Spiroplasmataceae</taxon>
        <taxon>Spiroplasma</taxon>
    </lineage>
</organism>
<dbReference type="EMBL" id="CP096246">
    <property type="protein sequence ID" value="WFG96854.1"/>
    <property type="molecule type" value="Genomic_DNA"/>
</dbReference>
<gene>
    <name evidence="1" type="ORF">M0C40_02250</name>
</gene>
<evidence type="ECO:0000313" key="2">
    <source>
        <dbReference type="Proteomes" id="UP001214629"/>
    </source>
</evidence>
<dbReference type="Pfam" id="PF00805">
    <property type="entry name" value="Pentapeptide"/>
    <property type="match status" value="1"/>
</dbReference>
<reference evidence="1 2" key="1">
    <citation type="submission" date="2022-04" db="EMBL/GenBank/DDBJ databases">
        <title>Whole genome of Spiroplasma citri.</title>
        <authorList>
            <person name="Khanchezar A."/>
            <person name="Izadpanah K."/>
            <person name="Taghavi M."/>
            <person name="Ghorbani A."/>
            <person name="Beven L."/>
        </authorList>
    </citation>
    <scope>NUCLEOTIDE SEQUENCE [LARGE SCALE GENOMIC DNA]</scope>
    <source>
        <strain evidence="1 2">D4</strain>
    </source>
</reference>
<dbReference type="Proteomes" id="UP001214629">
    <property type="component" value="Chromosome"/>
</dbReference>
<proteinExistence type="predicted"/>
<dbReference type="InterPro" id="IPR051082">
    <property type="entry name" value="Pentapeptide-BTB/POZ_domain"/>
</dbReference>
<keyword evidence="2" id="KW-1185">Reference proteome</keyword>
<dbReference type="Gene3D" id="2.160.20.80">
    <property type="entry name" value="E3 ubiquitin-protein ligase SopA"/>
    <property type="match status" value="1"/>
</dbReference>
<name>A0AAX3SZY0_SPICI</name>
<evidence type="ECO:0000313" key="1">
    <source>
        <dbReference type="EMBL" id="WFG96854.1"/>
    </source>
</evidence>
<dbReference type="InterPro" id="IPR001646">
    <property type="entry name" value="5peptide_repeat"/>
</dbReference>
<dbReference type="SUPFAM" id="SSF141571">
    <property type="entry name" value="Pentapeptide repeat-like"/>
    <property type="match status" value="1"/>
</dbReference>
<dbReference type="PANTHER" id="PTHR14136:SF17">
    <property type="entry name" value="BTB_POZ DOMAIN-CONTAINING PROTEIN KCTD9"/>
    <property type="match status" value="1"/>
</dbReference>
<dbReference type="PANTHER" id="PTHR14136">
    <property type="entry name" value="BTB_POZ DOMAIN-CONTAINING PROTEIN KCTD9"/>
    <property type="match status" value="1"/>
</dbReference>
<sequence>MKTIQTLIKDLTGINVEQNKISKYLENADLRCANLSYAKLQGANLQDTDLSFANLQDADLQGTEITKQQLEQLTVIEENE</sequence>
<dbReference type="RefSeq" id="WP_277939079.1">
    <property type="nucleotide sequence ID" value="NZ_CP096246.1"/>
</dbReference>
<protein>
    <submittedName>
        <fullName evidence="1">Pentapeptide repeat-containing protein</fullName>
    </submittedName>
</protein>